<keyword evidence="3" id="KW-1185">Reference proteome</keyword>
<dbReference type="PANTHER" id="PTHR39441">
    <property type="entry name" value="DUF2252 DOMAIN-CONTAINING PROTEIN"/>
    <property type="match status" value="1"/>
</dbReference>
<protein>
    <submittedName>
        <fullName evidence="2">DUF2252 domain-containing protein</fullName>
    </submittedName>
</protein>
<dbReference type="OrthoDB" id="1491115at2"/>
<sequence length="426" mass="47136">MPEIRHETPETRADALERQRNLKMARSAHAYVRGNTLKFYEWLDGLPRGTLPEGPPIWICGDCHLGNLGPLADAEGRVDIQIRDLDQTVIGNPTHDLVRLGLSLASAARGSDLPGVVTARMLEEMVRGYARGLEGPGSDATPPEPEVVRTVRRRALGRRWKQLARERLKDVEPAIPLGRKFWALDDAERDALATLFDEEDVRSLVRALDDRDPARRDRAVDLRLIDAAYWMKGCSSLGFLRYAALVRIEAPHDGDSRTKEAHAKSLHPREPHGRGRLALIDLKEAVAPAAPTAPGARMPPDHAARVVAGARALSPNLGERMLPVRLLGKPVVMRELAPQDLKLDVDQFSREEAVRAAHYLATVVGKAHGRQMDEAARAGWRAEVMRGTDDGAEAPSWLWSSVVELAGRHEVGYLQHCRRYADARAA</sequence>
<dbReference type="InterPro" id="IPR011009">
    <property type="entry name" value="Kinase-like_dom_sf"/>
</dbReference>
<dbReference type="Proteomes" id="UP000305267">
    <property type="component" value="Unassembled WGS sequence"/>
</dbReference>
<dbReference type="RefSeq" id="WP_139040670.1">
    <property type="nucleotide sequence ID" value="NZ_VDDA01000056.1"/>
</dbReference>
<dbReference type="Pfam" id="PF10009">
    <property type="entry name" value="DUF2252"/>
    <property type="match status" value="1"/>
</dbReference>
<evidence type="ECO:0000256" key="1">
    <source>
        <dbReference type="SAM" id="MobiDB-lite"/>
    </source>
</evidence>
<name>A0A5C4L5G5_9HYPH</name>
<dbReference type="AlphaFoldDB" id="A0A5C4L5G5"/>
<organism evidence="2 3">
    <name type="scientific">Methylobacterium terricola</name>
    <dbReference type="NCBI Taxonomy" id="2583531"/>
    <lineage>
        <taxon>Bacteria</taxon>
        <taxon>Pseudomonadati</taxon>
        <taxon>Pseudomonadota</taxon>
        <taxon>Alphaproteobacteria</taxon>
        <taxon>Hyphomicrobiales</taxon>
        <taxon>Methylobacteriaceae</taxon>
        <taxon>Methylobacterium</taxon>
    </lineage>
</organism>
<dbReference type="SUPFAM" id="SSF56112">
    <property type="entry name" value="Protein kinase-like (PK-like)"/>
    <property type="match status" value="1"/>
</dbReference>
<evidence type="ECO:0000313" key="3">
    <source>
        <dbReference type="Proteomes" id="UP000305267"/>
    </source>
</evidence>
<feature type="region of interest" description="Disordered" evidence="1">
    <location>
        <begin position="253"/>
        <end position="272"/>
    </location>
</feature>
<comment type="caution">
    <text evidence="2">The sequence shown here is derived from an EMBL/GenBank/DDBJ whole genome shotgun (WGS) entry which is preliminary data.</text>
</comment>
<proteinExistence type="predicted"/>
<dbReference type="InterPro" id="IPR018721">
    <property type="entry name" value="DUF2252"/>
</dbReference>
<dbReference type="PANTHER" id="PTHR39441:SF1">
    <property type="entry name" value="DUF2252 DOMAIN-CONTAINING PROTEIN"/>
    <property type="match status" value="1"/>
</dbReference>
<accession>A0A5C4L5G5</accession>
<evidence type="ECO:0000313" key="2">
    <source>
        <dbReference type="EMBL" id="TNC05786.1"/>
    </source>
</evidence>
<gene>
    <name evidence="2" type="ORF">FF100_35315</name>
</gene>
<reference evidence="2 3" key="1">
    <citation type="submission" date="2019-06" db="EMBL/GenBank/DDBJ databases">
        <title>Genome of Methylobacterium sp. 17Sr1-39.</title>
        <authorList>
            <person name="Seo T."/>
        </authorList>
    </citation>
    <scope>NUCLEOTIDE SEQUENCE [LARGE SCALE GENOMIC DNA]</scope>
    <source>
        <strain evidence="2 3">17Sr1-39</strain>
    </source>
</reference>
<dbReference type="EMBL" id="VDDA01000056">
    <property type="protein sequence ID" value="TNC05786.1"/>
    <property type="molecule type" value="Genomic_DNA"/>
</dbReference>